<dbReference type="OrthoDB" id="938310at2"/>
<reference evidence="1 2" key="1">
    <citation type="submission" date="2016-11" db="EMBL/GenBank/DDBJ databases">
        <authorList>
            <person name="Jaros S."/>
            <person name="Januszkiewicz K."/>
            <person name="Wedrychowicz H."/>
        </authorList>
    </citation>
    <scope>NUCLEOTIDE SEQUENCE [LARGE SCALE GENOMIC DNA]</scope>
    <source>
        <strain evidence="1 2">DSM 27406</strain>
    </source>
</reference>
<protein>
    <submittedName>
        <fullName evidence="1">Uncharacterized protein</fullName>
    </submittedName>
</protein>
<dbReference type="RefSeq" id="WP_073081897.1">
    <property type="nucleotide sequence ID" value="NZ_FRBL01000005.1"/>
</dbReference>
<evidence type="ECO:0000313" key="1">
    <source>
        <dbReference type="EMBL" id="SHL84396.1"/>
    </source>
</evidence>
<name>A0A1M7DY63_9BACT</name>
<evidence type="ECO:0000313" key="2">
    <source>
        <dbReference type="Proteomes" id="UP000184420"/>
    </source>
</evidence>
<dbReference type="EMBL" id="FRBL01000005">
    <property type="protein sequence ID" value="SHL84396.1"/>
    <property type="molecule type" value="Genomic_DNA"/>
</dbReference>
<dbReference type="PROSITE" id="PS51257">
    <property type="entry name" value="PROKAR_LIPOPROTEIN"/>
    <property type="match status" value="1"/>
</dbReference>
<dbReference type="STRING" id="1419482.SAMN05444266_105191"/>
<organism evidence="1 2">
    <name type="scientific">Chitinophaga jiangningensis</name>
    <dbReference type="NCBI Taxonomy" id="1419482"/>
    <lineage>
        <taxon>Bacteria</taxon>
        <taxon>Pseudomonadati</taxon>
        <taxon>Bacteroidota</taxon>
        <taxon>Chitinophagia</taxon>
        <taxon>Chitinophagales</taxon>
        <taxon>Chitinophagaceae</taxon>
        <taxon>Chitinophaga</taxon>
    </lineage>
</organism>
<sequence length="178" mass="19663">MKNSVTLILMLLTVCIFSSCRKNDNPKLPDNIREGVLPLFTQTAGSANLNNISTFTATFDLDYYFRNALKATKVDIYAAYDGDYEHTHLIQANVTLPAKNITVTGAQLIEWFGINPAQLVKGEFIEIGADMTLPDGTLVKAFPFYIDSDGNMQAIAPYSSNSYGMAGSNPSLYWEKKN</sequence>
<accession>A0A1M7DY63</accession>
<keyword evidence="2" id="KW-1185">Reference proteome</keyword>
<gene>
    <name evidence="1" type="ORF">SAMN05444266_105191</name>
</gene>
<dbReference type="AlphaFoldDB" id="A0A1M7DY63"/>
<dbReference type="Proteomes" id="UP000184420">
    <property type="component" value="Unassembled WGS sequence"/>
</dbReference>
<proteinExistence type="predicted"/>